<protein>
    <submittedName>
        <fullName evidence="2">Uncharacterized protein</fullName>
    </submittedName>
</protein>
<dbReference type="Pfam" id="PF19447">
    <property type="entry name" value="DUF5985"/>
    <property type="match status" value="1"/>
</dbReference>
<evidence type="ECO:0000313" key="3">
    <source>
        <dbReference type="Proteomes" id="UP000479692"/>
    </source>
</evidence>
<dbReference type="InterPro" id="IPR046027">
    <property type="entry name" value="DUF5985"/>
</dbReference>
<proteinExistence type="predicted"/>
<comment type="caution">
    <text evidence="2">The sequence shown here is derived from an EMBL/GenBank/DDBJ whole genome shotgun (WGS) entry which is preliminary data.</text>
</comment>
<dbReference type="EMBL" id="WOXT01000002">
    <property type="protein sequence ID" value="MUV14695.1"/>
    <property type="molecule type" value="Genomic_DNA"/>
</dbReference>
<gene>
    <name evidence="2" type="ORF">GN331_10815</name>
</gene>
<keyword evidence="1" id="KW-0812">Transmembrane</keyword>
<evidence type="ECO:0000313" key="2">
    <source>
        <dbReference type="EMBL" id="MUV14695.1"/>
    </source>
</evidence>
<evidence type="ECO:0000256" key="1">
    <source>
        <dbReference type="SAM" id="Phobius"/>
    </source>
</evidence>
<organism evidence="2 3">
    <name type="scientific">Noviluteimonas gilva</name>
    <dbReference type="NCBI Taxonomy" id="2682097"/>
    <lineage>
        <taxon>Bacteria</taxon>
        <taxon>Pseudomonadati</taxon>
        <taxon>Pseudomonadota</taxon>
        <taxon>Gammaproteobacteria</taxon>
        <taxon>Lysobacterales</taxon>
        <taxon>Lysobacteraceae</taxon>
        <taxon>Noviluteimonas</taxon>
    </lineage>
</organism>
<sequence>MALLVYALCALAALACSALLLNAWRRNRSRMLWWSGVCFFLLTLANIALIVDFFVLPDVPLWPLRHGLSLAAISALLYGLIFEEK</sequence>
<feature type="transmembrane region" description="Helical" evidence="1">
    <location>
        <begin position="33"/>
        <end position="55"/>
    </location>
</feature>
<dbReference type="Proteomes" id="UP000479692">
    <property type="component" value="Unassembled WGS sequence"/>
</dbReference>
<reference evidence="2 3" key="1">
    <citation type="submission" date="2019-12" db="EMBL/GenBank/DDBJ databases">
        <authorList>
            <person name="Xu J."/>
        </authorList>
    </citation>
    <scope>NUCLEOTIDE SEQUENCE [LARGE SCALE GENOMIC DNA]</scope>
    <source>
        <strain evidence="2 3">HX-5-24</strain>
    </source>
</reference>
<accession>A0A7C9HMR2</accession>
<name>A0A7C9HMR2_9GAMM</name>
<dbReference type="RefSeq" id="WP_156641981.1">
    <property type="nucleotide sequence ID" value="NZ_WOXT01000002.1"/>
</dbReference>
<keyword evidence="1" id="KW-0472">Membrane</keyword>
<keyword evidence="1" id="KW-1133">Transmembrane helix</keyword>
<dbReference type="AlphaFoldDB" id="A0A7C9HMR2"/>
<keyword evidence="3" id="KW-1185">Reference proteome</keyword>
<feature type="transmembrane region" description="Helical" evidence="1">
    <location>
        <begin position="62"/>
        <end position="82"/>
    </location>
</feature>